<evidence type="ECO:0000259" key="1">
    <source>
        <dbReference type="Pfam" id="PF13391"/>
    </source>
</evidence>
<evidence type="ECO:0000313" key="2">
    <source>
        <dbReference type="EMBL" id="MQU25942.1"/>
    </source>
</evidence>
<dbReference type="InterPro" id="IPR003615">
    <property type="entry name" value="HNH_nuc"/>
</dbReference>
<dbReference type="Pfam" id="PF13391">
    <property type="entry name" value="HNH_2"/>
    <property type="match status" value="1"/>
</dbReference>
<dbReference type="Proteomes" id="UP000437970">
    <property type="component" value="Unassembled WGS sequence"/>
</dbReference>
<sequence length="270" mass="30180">MYSARTVVPTSGDMIHVVSGSATTPKRYFFHGVYRYTSEVGSDKPKRRKYLISPLTALNPPIEITREMLPEGHTFNTFICDRFSSLAPLPSEYKSIYDLILHSNPQHDTALETDLTQITAPAVRATGIIRDVLCRLGQGEFKRNVITVWGSKSCALTGIDVPEMLIASHIKPWAECEAGEHLDGCNGILFASHIDKLFDSHLITFRKGINDFFLEANPRCAATIEKHFKIQNRKLNLAAMNPSNSRALGTFMEIHNKAFDVKLKDTLATL</sequence>
<accession>A0A7X1XVZ1</accession>
<reference evidence="2 3" key="1">
    <citation type="submission" date="2019-10" db="EMBL/GenBank/DDBJ databases">
        <title>Evaluation of single-gene subtyping targets for Pseudomonas.</title>
        <authorList>
            <person name="Reichler S.J."/>
            <person name="Orsi R.H."/>
            <person name="Wiedmann M."/>
            <person name="Martin N.H."/>
            <person name="Murphy S.I."/>
        </authorList>
    </citation>
    <scope>NUCLEOTIDE SEQUENCE [LARGE SCALE GENOMIC DNA]</scope>
    <source>
        <strain evidence="2 3">FSL R10-1984</strain>
    </source>
</reference>
<feature type="domain" description="HNH nuclease" evidence="1">
    <location>
        <begin position="154"/>
        <end position="205"/>
    </location>
</feature>
<name>A0A7X1XVZ1_9PSED</name>
<dbReference type="EMBL" id="WIVW01000003">
    <property type="protein sequence ID" value="MQU25942.1"/>
    <property type="molecule type" value="Genomic_DNA"/>
</dbReference>
<proteinExistence type="predicted"/>
<evidence type="ECO:0000313" key="3">
    <source>
        <dbReference type="Proteomes" id="UP000437970"/>
    </source>
</evidence>
<organism evidence="2 3">
    <name type="scientific">Pseudomonas helleri</name>
    <dbReference type="NCBI Taxonomy" id="1608996"/>
    <lineage>
        <taxon>Bacteria</taxon>
        <taxon>Pseudomonadati</taxon>
        <taxon>Pseudomonadota</taxon>
        <taxon>Gammaproteobacteria</taxon>
        <taxon>Pseudomonadales</taxon>
        <taxon>Pseudomonadaceae</taxon>
        <taxon>Pseudomonas</taxon>
    </lineage>
</organism>
<gene>
    <name evidence="2" type="ORF">GHO29_05525</name>
</gene>
<protein>
    <recommendedName>
        <fullName evidence="1">HNH nuclease domain-containing protein</fullName>
    </recommendedName>
</protein>
<dbReference type="AlphaFoldDB" id="A0A7X1XVZ1"/>
<comment type="caution">
    <text evidence="2">The sequence shown here is derived from an EMBL/GenBank/DDBJ whole genome shotgun (WGS) entry which is preliminary data.</text>
</comment>